<protein>
    <submittedName>
        <fullName evidence="5">Regulator of chromosome condensation</fullName>
    </submittedName>
</protein>
<keyword evidence="3" id="KW-0472">Membrane</keyword>
<comment type="caution">
    <text evidence="5">The sequence shown here is derived from an EMBL/GenBank/DDBJ whole genome shotgun (WGS) entry which is preliminary data.</text>
</comment>
<evidence type="ECO:0000256" key="1">
    <source>
        <dbReference type="ARBA" id="ARBA00022737"/>
    </source>
</evidence>
<dbReference type="InterPro" id="IPR000408">
    <property type="entry name" value="Reg_chr_condens"/>
</dbReference>
<evidence type="ECO:0000256" key="3">
    <source>
        <dbReference type="SAM" id="Phobius"/>
    </source>
</evidence>
<name>A0ABQ8XJB5_9EUKA</name>
<dbReference type="PANTHER" id="PTHR22872:SF9">
    <property type="entry name" value="X-LINKED RETINITIS PIGMENTOSA GTPASE REGULATOR"/>
    <property type="match status" value="1"/>
</dbReference>
<keyword evidence="3" id="KW-0812">Transmembrane</keyword>
<dbReference type="InterPro" id="IPR011333">
    <property type="entry name" value="SKP1/BTB/POZ_sf"/>
</dbReference>
<keyword evidence="3" id="KW-1133">Transmembrane helix</keyword>
<dbReference type="InterPro" id="IPR051625">
    <property type="entry name" value="Signaling_Regulatory_Domain"/>
</dbReference>
<dbReference type="Gene3D" id="2.130.10.30">
    <property type="entry name" value="Regulator of chromosome condensation 1/beta-lactamase-inhibitor protein II"/>
    <property type="match status" value="2"/>
</dbReference>
<accession>A0ABQ8XJB5</accession>
<organism evidence="5 6">
    <name type="scientific">Anaeramoeba flamelloides</name>
    <dbReference type="NCBI Taxonomy" id="1746091"/>
    <lineage>
        <taxon>Eukaryota</taxon>
        <taxon>Metamonada</taxon>
        <taxon>Anaeramoebidae</taxon>
        <taxon>Anaeramoeba</taxon>
    </lineage>
</organism>
<feature type="repeat" description="RCC1" evidence="2">
    <location>
        <begin position="304"/>
        <end position="360"/>
    </location>
</feature>
<evidence type="ECO:0000259" key="4">
    <source>
        <dbReference type="PROSITE" id="PS50097"/>
    </source>
</evidence>
<sequence>MTSSIIYSFGKNGCGELGIETPKEIEKPQVISHENEIYDLVTGFGNSVYASDQGAEIIGSYNLTQSKHFGMDHISQVQAGHSHYLIVANKGRETKDIYGYGNCMNGALGSAKDQIISKPTLINFPFPIKVRSVLCNANSSFILSENGSLFSIGSGNLGYEPKSLPQLVPRLAWFGVIGAWTSPGSNCVFFQDKKKMVYAFGDNTNNCLGFAKSQKESKKVLVVKPEELRIFLGKDAWQFASGNCFSLAVVEGVIYSAGSKLLSANRQDMMGIDNGWKRIKFFSQERIASIACGSSHSICVTTEGKIYVWGDGIFSELGLGKKHNIKDTYTPIEITSKFKQLGPEIRLSCGYYSTHVWSPANSVASLDLLSFIQSIKNKEKIMRDNLIWFQIRLNIEITEEIITKIKKLTESNSDLFYSWIFSGFLPTKNYLKIRKIFHQLQIDWPESNSHNNSLRDHLYQLSLNEKTMDFVIQISKHELKIHKFLLMARTNILDQKSQNQPINFSIQSTRILLKFLYTDRILINDCDHKIIKELSDSSELLGFSKETHHKFAKELENAKGYHNKSFQKIKYYTPNILLILLFLVIIFFIFFHLVWKKLSLGDHFSKKDEI</sequence>
<dbReference type="PANTHER" id="PTHR22872">
    <property type="entry name" value="BTK-BINDING PROTEIN-RELATED"/>
    <property type="match status" value="1"/>
</dbReference>
<feature type="repeat" description="RCC1" evidence="2">
    <location>
        <begin position="4"/>
        <end position="53"/>
    </location>
</feature>
<dbReference type="SUPFAM" id="SSF54695">
    <property type="entry name" value="POZ domain"/>
    <property type="match status" value="1"/>
</dbReference>
<dbReference type="InterPro" id="IPR000210">
    <property type="entry name" value="BTB/POZ_dom"/>
</dbReference>
<dbReference type="EMBL" id="JAOAOG010000292">
    <property type="protein sequence ID" value="KAJ6232395.1"/>
    <property type="molecule type" value="Genomic_DNA"/>
</dbReference>
<dbReference type="PROSITE" id="PS50012">
    <property type="entry name" value="RCC1_3"/>
    <property type="match status" value="4"/>
</dbReference>
<dbReference type="Proteomes" id="UP001150062">
    <property type="component" value="Unassembled WGS sequence"/>
</dbReference>
<dbReference type="SUPFAM" id="SSF50985">
    <property type="entry name" value="RCC1/BLIP-II"/>
    <property type="match status" value="2"/>
</dbReference>
<keyword evidence="1" id="KW-0677">Repeat</keyword>
<dbReference type="InterPro" id="IPR009091">
    <property type="entry name" value="RCC1/BLIP-II"/>
</dbReference>
<evidence type="ECO:0000313" key="6">
    <source>
        <dbReference type="Proteomes" id="UP001150062"/>
    </source>
</evidence>
<evidence type="ECO:0000256" key="2">
    <source>
        <dbReference type="PROSITE-ProRule" id="PRU00235"/>
    </source>
</evidence>
<evidence type="ECO:0000313" key="5">
    <source>
        <dbReference type="EMBL" id="KAJ6232395.1"/>
    </source>
</evidence>
<feature type="repeat" description="RCC1" evidence="2">
    <location>
        <begin position="95"/>
        <end position="146"/>
    </location>
</feature>
<feature type="domain" description="BTB" evidence="4">
    <location>
        <begin position="468"/>
        <end position="525"/>
    </location>
</feature>
<dbReference type="Pfam" id="PF00651">
    <property type="entry name" value="BTB"/>
    <property type="match status" value="1"/>
</dbReference>
<keyword evidence="6" id="KW-1185">Reference proteome</keyword>
<proteinExistence type="predicted"/>
<dbReference type="PRINTS" id="PR00633">
    <property type="entry name" value="RCCNDNSATION"/>
</dbReference>
<gene>
    <name evidence="5" type="ORF">M0813_04917</name>
</gene>
<dbReference type="Pfam" id="PF13540">
    <property type="entry name" value="RCC1_2"/>
    <property type="match status" value="1"/>
</dbReference>
<dbReference type="PROSITE" id="PS00626">
    <property type="entry name" value="RCC1_2"/>
    <property type="match status" value="1"/>
</dbReference>
<feature type="repeat" description="RCC1" evidence="2">
    <location>
        <begin position="195"/>
        <end position="252"/>
    </location>
</feature>
<dbReference type="PROSITE" id="PS50097">
    <property type="entry name" value="BTB"/>
    <property type="match status" value="1"/>
</dbReference>
<dbReference type="Gene3D" id="3.30.710.10">
    <property type="entry name" value="Potassium Channel Kv1.1, Chain A"/>
    <property type="match status" value="1"/>
</dbReference>
<reference evidence="5" key="1">
    <citation type="submission" date="2022-08" db="EMBL/GenBank/DDBJ databases">
        <title>Novel sulfate-reducing endosymbionts in the free-living metamonad Anaeramoeba.</title>
        <authorList>
            <person name="Jerlstrom-Hultqvist J."/>
            <person name="Cepicka I."/>
            <person name="Gallot-Lavallee L."/>
            <person name="Salas-Leiva D."/>
            <person name="Curtis B.A."/>
            <person name="Zahonova K."/>
            <person name="Pipaliya S."/>
            <person name="Dacks J."/>
            <person name="Roger A.J."/>
        </authorList>
    </citation>
    <scope>NUCLEOTIDE SEQUENCE</scope>
    <source>
        <strain evidence="5">Schooner1</strain>
    </source>
</reference>
<feature type="transmembrane region" description="Helical" evidence="3">
    <location>
        <begin position="576"/>
        <end position="595"/>
    </location>
</feature>